<evidence type="ECO:0000313" key="2">
    <source>
        <dbReference type="Proteomes" id="UP000267096"/>
    </source>
</evidence>
<protein>
    <submittedName>
        <fullName evidence="1">Uncharacterized protein</fullName>
    </submittedName>
</protein>
<organism evidence="1 2">
    <name type="scientific">Anisakis simplex</name>
    <name type="common">Herring worm</name>
    <dbReference type="NCBI Taxonomy" id="6269"/>
    <lineage>
        <taxon>Eukaryota</taxon>
        <taxon>Metazoa</taxon>
        <taxon>Ecdysozoa</taxon>
        <taxon>Nematoda</taxon>
        <taxon>Chromadorea</taxon>
        <taxon>Rhabditida</taxon>
        <taxon>Spirurina</taxon>
        <taxon>Ascaridomorpha</taxon>
        <taxon>Ascaridoidea</taxon>
        <taxon>Anisakidae</taxon>
        <taxon>Anisakis</taxon>
        <taxon>Anisakis simplex complex</taxon>
    </lineage>
</organism>
<reference evidence="1 2" key="1">
    <citation type="submission" date="2018-11" db="EMBL/GenBank/DDBJ databases">
        <authorList>
            <consortium name="Pathogen Informatics"/>
        </authorList>
    </citation>
    <scope>NUCLEOTIDE SEQUENCE [LARGE SCALE GENOMIC DNA]</scope>
</reference>
<accession>A0A3P6SDL1</accession>
<keyword evidence="2" id="KW-1185">Reference proteome</keyword>
<gene>
    <name evidence="1" type="ORF">ASIM_LOCUS14901</name>
</gene>
<dbReference type="Proteomes" id="UP000267096">
    <property type="component" value="Unassembled WGS sequence"/>
</dbReference>
<proteinExistence type="predicted"/>
<evidence type="ECO:0000313" key="1">
    <source>
        <dbReference type="EMBL" id="VDK53644.1"/>
    </source>
</evidence>
<dbReference type="AlphaFoldDB" id="A0A3P6SDL1"/>
<sequence>MYTNIDNEGATQSLLLLLKEHGSTVDPFGFTVIDLELLLTACLGYDVFQFNSSFCEQKRSLATEDRLTPGLQIGYEASAAGRLTCIPSRDGALTVM</sequence>
<dbReference type="EMBL" id="UYRR01031990">
    <property type="protein sequence ID" value="VDK53644.1"/>
    <property type="molecule type" value="Genomic_DNA"/>
</dbReference>
<name>A0A3P6SDL1_ANISI</name>